<evidence type="ECO:0000313" key="3">
    <source>
        <dbReference type="EMBL" id="EHB91917.1"/>
    </source>
</evidence>
<reference evidence="3 4" key="1">
    <citation type="submission" date="2011-08" db="EMBL/GenBank/DDBJ databases">
        <title>The Genome Sequence of Alistipes indistinctus YIT 12060.</title>
        <authorList>
            <consortium name="The Broad Institute Genome Sequencing Platform"/>
            <person name="Earl A."/>
            <person name="Ward D."/>
            <person name="Feldgarden M."/>
            <person name="Gevers D."/>
            <person name="Morotomi M."/>
            <person name="Young S.K."/>
            <person name="Zeng Q."/>
            <person name="Gargeya S."/>
            <person name="Fitzgerald M."/>
            <person name="Haas B."/>
            <person name="Abouelleil A."/>
            <person name="Alvarado L."/>
            <person name="Arachchi H.M."/>
            <person name="Berlin A."/>
            <person name="Brown A."/>
            <person name="Chapman S.B."/>
            <person name="Chen Z."/>
            <person name="Dunbar C."/>
            <person name="Freedman E."/>
            <person name="Gearin G."/>
            <person name="Gellesch M."/>
            <person name="Goldberg J."/>
            <person name="Griggs A."/>
            <person name="Gujja S."/>
            <person name="Heiman D."/>
            <person name="Howarth C."/>
            <person name="Larson L."/>
            <person name="Lui A."/>
            <person name="MacDonald P.J.P."/>
            <person name="Montmayeur A."/>
            <person name="Murphy C."/>
            <person name="Neiman D."/>
            <person name="Pearson M."/>
            <person name="Priest M."/>
            <person name="Roberts A."/>
            <person name="Saif S."/>
            <person name="Shea T."/>
            <person name="Shenoy N."/>
            <person name="Sisk P."/>
            <person name="Stolte C."/>
            <person name="Sykes S."/>
            <person name="Wortman J."/>
            <person name="Nusbaum C."/>
            <person name="Birren B."/>
        </authorList>
    </citation>
    <scope>NUCLEOTIDE SEQUENCE [LARGE SCALE GENOMIC DNA]</scope>
    <source>
        <strain evidence="3 4">YIT 12060</strain>
    </source>
</reference>
<dbReference type="OrthoDB" id="1050181at2"/>
<feature type="compositionally biased region" description="Basic and acidic residues" evidence="1">
    <location>
        <begin position="98"/>
        <end position="122"/>
    </location>
</feature>
<feature type="region of interest" description="Disordered" evidence="1">
    <location>
        <begin position="172"/>
        <end position="217"/>
    </location>
</feature>
<dbReference type="Pfam" id="PF19556">
    <property type="entry name" value="PRTRC_E"/>
    <property type="match status" value="1"/>
</dbReference>
<evidence type="ECO:0000313" key="4">
    <source>
        <dbReference type="Proteomes" id="UP000006008"/>
    </source>
</evidence>
<feature type="compositionally biased region" description="Acidic residues" evidence="1">
    <location>
        <begin position="192"/>
        <end position="211"/>
    </location>
</feature>
<protein>
    <recommendedName>
        <fullName evidence="2">ParB-related ThiF-related cassette protein E domain-containing protein</fullName>
    </recommendedName>
</protein>
<name>G5HBF1_9BACT</name>
<evidence type="ECO:0000259" key="2">
    <source>
        <dbReference type="Pfam" id="PF19556"/>
    </source>
</evidence>
<evidence type="ECO:0000256" key="1">
    <source>
        <dbReference type="SAM" id="MobiDB-lite"/>
    </source>
</evidence>
<dbReference type="HOGENOM" id="CLU_1173502_0_0_10"/>
<organism evidence="3 4">
    <name type="scientific">Alistipes indistinctus YIT 12060</name>
    <dbReference type="NCBI Taxonomy" id="742725"/>
    <lineage>
        <taxon>Bacteria</taxon>
        <taxon>Pseudomonadati</taxon>
        <taxon>Bacteroidota</taxon>
        <taxon>Bacteroidia</taxon>
        <taxon>Bacteroidales</taxon>
        <taxon>Rikenellaceae</taxon>
        <taxon>Alistipes</taxon>
    </lineage>
</organism>
<comment type="caution">
    <text evidence="3">The sequence shown here is derived from an EMBL/GenBank/DDBJ whole genome shotgun (WGS) entry which is preliminary data.</text>
</comment>
<keyword evidence="4" id="KW-1185">Reference proteome</keyword>
<dbReference type="eggNOG" id="ENOG502Z8BB">
    <property type="taxonomic scope" value="Bacteria"/>
</dbReference>
<dbReference type="STRING" id="742725.HMPREF9450_01966"/>
<gene>
    <name evidence="3" type="ORF">HMPREF9450_01966</name>
</gene>
<sequence length="236" mass="26552">MFFQQINQMMGQDTDLILTIRKTDENVLTVAVITKMNGLQDQAQHYITPFTATGIPEELDQGFTSALAQPVPKAQGLLTNMKQFEHQLEVAEANSKAAKAEKDKKEKEEKERKEKSDKFKKKAEEQIAAGKLGDAMVNLRQARLYANDLNKKKITLLLEDVQAKMCQGSLFGKTATGSSVTQQAVRPPASIDDTDNNEDDDDDENEEEDPYNEIIDFPEECRAKDICQNMTNQTLF</sequence>
<dbReference type="InterPro" id="IPR022273">
    <property type="entry name" value="PRTRC_protein-E"/>
</dbReference>
<dbReference type="Proteomes" id="UP000006008">
    <property type="component" value="Unassembled WGS sequence"/>
</dbReference>
<feature type="compositionally biased region" description="Polar residues" evidence="1">
    <location>
        <begin position="175"/>
        <end position="184"/>
    </location>
</feature>
<dbReference type="NCBIfam" id="TIGR03741">
    <property type="entry name" value="PRTRC_E"/>
    <property type="match status" value="1"/>
</dbReference>
<dbReference type="GeneID" id="92815011"/>
<dbReference type="PATRIC" id="fig|742725.3.peg.2063"/>
<proteinExistence type="predicted"/>
<feature type="domain" description="ParB-related ThiF-related cassette protein E" evidence="2">
    <location>
        <begin position="2"/>
        <end position="174"/>
    </location>
</feature>
<dbReference type="RefSeq" id="WP_009134772.1">
    <property type="nucleotide sequence ID" value="NZ_CP102250.1"/>
</dbReference>
<dbReference type="EMBL" id="ADLD01000013">
    <property type="protein sequence ID" value="EHB91917.1"/>
    <property type="molecule type" value="Genomic_DNA"/>
</dbReference>
<accession>G5HBF1</accession>
<feature type="region of interest" description="Disordered" evidence="1">
    <location>
        <begin position="92"/>
        <end position="122"/>
    </location>
</feature>
<dbReference type="AlphaFoldDB" id="G5HBF1"/>